<evidence type="ECO:0000256" key="2">
    <source>
        <dbReference type="ARBA" id="ARBA00022475"/>
    </source>
</evidence>
<sequence>MMARCINRESETRRVFFGSIIVEGIVALIWCAVTIAFFGDSLDIQAAGTPSEIVNTISKALLRPAGTILAVLGVVACPITSGDTAFISARLTIADAFKIKQDGLKNRFMLALPLFAVGVALTQINFDIIWRYFAWSNQTLAMIFLWTGAAYLLVNKKNYWIAVIPAIFMSYVSVAYILQAPEGFKLNATFSNATDVVVAIAFFIAFMMRVKKEKNEVEKFEKAS</sequence>
<dbReference type="Proteomes" id="UP001235030">
    <property type="component" value="Chromosome"/>
</dbReference>
<keyword evidence="3 6" id="KW-0812">Transmembrane</keyword>
<keyword evidence="8" id="KW-1185">Reference proteome</keyword>
<comment type="subcellular location">
    <subcellularLocation>
        <location evidence="1">Cell membrane</location>
        <topology evidence="1">Multi-pass membrane protein</topology>
    </subcellularLocation>
</comment>
<accession>A0ABY9Q4A8</accession>
<dbReference type="PANTHER" id="PTHR30252">
    <property type="entry name" value="INNER MEMBRANE PEPTIDE TRANSPORTER"/>
    <property type="match status" value="1"/>
</dbReference>
<keyword evidence="2" id="KW-1003">Cell membrane</keyword>
<organism evidence="7 8">
    <name type="scientific">Terrisporobacter mayombei</name>
    <dbReference type="NCBI Taxonomy" id="1541"/>
    <lineage>
        <taxon>Bacteria</taxon>
        <taxon>Bacillati</taxon>
        <taxon>Bacillota</taxon>
        <taxon>Clostridia</taxon>
        <taxon>Peptostreptococcales</taxon>
        <taxon>Peptostreptococcaceae</taxon>
        <taxon>Terrisporobacter</taxon>
    </lineage>
</organism>
<feature type="transmembrane region" description="Helical" evidence="6">
    <location>
        <begin position="68"/>
        <end position="87"/>
    </location>
</feature>
<evidence type="ECO:0008006" key="9">
    <source>
        <dbReference type="Google" id="ProtNLM"/>
    </source>
</evidence>
<proteinExistence type="predicted"/>
<keyword evidence="5 6" id="KW-0472">Membrane</keyword>
<evidence type="ECO:0000256" key="4">
    <source>
        <dbReference type="ARBA" id="ARBA00022989"/>
    </source>
</evidence>
<reference evidence="7 8" key="1">
    <citation type="submission" date="2022-07" db="EMBL/GenBank/DDBJ databases">
        <title>Genome sequence of Terrisporobacter mayombei DSM6539.</title>
        <authorList>
            <person name="Boeer T."/>
            <person name="Bengelsdorf F.R."/>
            <person name="Daniel R."/>
            <person name="Poehlein A."/>
        </authorList>
    </citation>
    <scope>NUCLEOTIDE SEQUENCE [LARGE SCALE GENOMIC DNA]</scope>
    <source>
        <strain evidence="7 8">DSM 6539</strain>
    </source>
</reference>
<evidence type="ECO:0000313" key="7">
    <source>
        <dbReference type="EMBL" id="WMT82333.1"/>
    </source>
</evidence>
<evidence type="ECO:0000256" key="5">
    <source>
        <dbReference type="ARBA" id="ARBA00023136"/>
    </source>
</evidence>
<name>A0ABY9Q4A8_9FIRM</name>
<feature type="transmembrane region" description="Helical" evidence="6">
    <location>
        <begin position="190"/>
        <end position="210"/>
    </location>
</feature>
<evidence type="ECO:0000256" key="1">
    <source>
        <dbReference type="ARBA" id="ARBA00004651"/>
    </source>
</evidence>
<dbReference type="InterPro" id="IPR051605">
    <property type="entry name" value="CstA"/>
</dbReference>
<feature type="transmembrane region" description="Helical" evidence="6">
    <location>
        <begin position="132"/>
        <end position="154"/>
    </location>
</feature>
<dbReference type="EMBL" id="CP101637">
    <property type="protein sequence ID" value="WMT82333.1"/>
    <property type="molecule type" value="Genomic_DNA"/>
</dbReference>
<protein>
    <recommendedName>
        <fullName evidence="9">CstA C-terminal domain-containing protein</fullName>
    </recommendedName>
</protein>
<feature type="transmembrane region" description="Helical" evidence="6">
    <location>
        <begin position="108"/>
        <end position="126"/>
    </location>
</feature>
<keyword evidence="4 6" id="KW-1133">Transmembrane helix</keyword>
<dbReference type="PANTHER" id="PTHR30252:SF4">
    <property type="entry name" value="CARBON STARVATION"/>
    <property type="match status" value="1"/>
</dbReference>
<evidence type="ECO:0000313" key="8">
    <source>
        <dbReference type="Proteomes" id="UP001235030"/>
    </source>
</evidence>
<evidence type="ECO:0000256" key="3">
    <source>
        <dbReference type="ARBA" id="ARBA00022692"/>
    </source>
</evidence>
<feature type="transmembrane region" description="Helical" evidence="6">
    <location>
        <begin position="15"/>
        <end position="38"/>
    </location>
</feature>
<evidence type="ECO:0000256" key="6">
    <source>
        <dbReference type="SAM" id="Phobius"/>
    </source>
</evidence>
<gene>
    <name evidence="7" type="ORF">TEMA_27040</name>
</gene>
<feature type="transmembrane region" description="Helical" evidence="6">
    <location>
        <begin position="159"/>
        <end position="178"/>
    </location>
</feature>